<dbReference type="KEGG" id="aplc:110984379"/>
<name>A0A8B7Z5Y9_ACAPL</name>
<dbReference type="OMA" id="FANNRDV"/>
<organism evidence="2 3">
    <name type="scientific">Acanthaster planci</name>
    <name type="common">Crown-of-thorns starfish</name>
    <dbReference type="NCBI Taxonomy" id="133434"/>
    <lineage>
        <taxon>Eukaryota</taxon>
        <taxon>Metazoa</taxon>
        <taxon>Echinodermata</taxon>
        <taxon>Eleutherozoa</taxon>
        <taxon>Asterozoa</taxon>
        <taxon>Asteroidea</taxon>
        <taxon>Valvatacea</taxon>
        <taxon>Valvatida</taxon>
        <taxon>Acanthasteridae</taxon>
        <taxon>Acanthaster</taxon>
    </lineage>
</organism>
<dbReference type="InterPro" id="IPR051135">
    <property type="entry name" value="Gal/GlcNAc/GalNAc_ST"/>
</dbReference>
<dbReference type="InterPro" id="IPR027417">
    <property type="entry name" value="P-loop_NTPase"/>
</dbReference>
<dbReference type="GeneID" id="110984379"/>
<dbReference type="Gene3D" id="3.40.50.300">
    <property type="entry name" value="P-loop containing nucleotide triphosphate hydrolases"/>
    <property type="match status" value="1"/>
</dbReference>
<feature type="domain" description="Sulfotransferase" evidence="1">
    <location>
        <begin position="133"/>
        <end position="275"/>
    </location>
</feature>
<protein>
    <submittedName>
        <fullName evidence="3">Carbohydrate sulfotransferase 3-like</fullName>
    </submittedName>
</protein>
<dbReference type="PANTHER" id="PTHR10704:SF44">
    <property type="entry name" value="LD35051P-RELATED"/>
    <property type="match status" value="1"/>
</dbReference>
<evidence type="ECO:0000313" key="3">
    <source>
        <dbReference type="RefSeq" id="XP_022100215.1"/>
    </source>
</evidence>
<sequence length="320" mass="37084">MRTGSSFVGELLGNSQDIFYLFEPGLSLLNTLEGLEGQREVLRSSYLGMLRRLYRCDFKHLDFYLEWLSRRQTLLPKFAPRLHDLCSNSLIRGKCMLTRGMATGSCLQSGYIVVKSIRVRDIMVLLPMMEDSATNLKVIHLLRDPRPTIASRVLAQTKKKVTQLSQSVREYLYLHCKFNLENFELGTRNPYIKNRYMFLRYEDAAMDPLAAAKRMHRFLGHKEVPESVLKWIAANTESKKPALTYSTARNSSEAYRAWRSNLPFDTAKEIEETGECPQMMARLGYHSLEDETHLRNMSRSLVGSIPIGHDDRKYDWVWEL</sequence>
<reference evidence="3" key="1">
    <citation type="submission" date="2025-08" db="UniProtKB">
        <authorList>
            <consortium name="RefSeq"/>
        </authorList>
    </citation>
    <scope>IDENTIFICATION</scope>
</reference>
<dbReference type="Pfam" id="PF00685">
    <property type="entry name" value="Sulfotransfer_1"/>
    <property type="match status" value="1"/>
</dbReference>
<evidence type="ECO:0000259" key="1">
    <source>
        <dbReference type="Pfam" id="PF00685"/>
    </source>
</evidence>
<dbReference type="Proteomes" id="UP000694845">
    <property type="component" value="Unplaced"/>
</dbReference>
<dbReference type="GO" id="GO:0001517">
    <property type="term" value="F:N-acetylglucosamine 6-O-sulfotransferase activity"/>
    <property type="evidence" value="ECO:0007669"/>
    <property type="project" value="TreeGrafter"/>
</dbReference>
<dbReference type="OrthoDB" id="6138663at2759"/>
<accession>A0A8B7Z5Y9</accession>
<dbReference type="GO" id="GO:0006044">
    <property type="term" value="P:N-acetylglucosamine metabolic process"/>
    <property type="evidence" value="ECO:0007669"/>
    <property type="project" value="TreeGrafter"/>
</dbReference>
<evidence type="ECO:0000313" key="2">
    <source>
        <dbReference type="Proteomes" id="UP000694845"/>
    </source>
</evidence>
<dbReference type="PANTHER" id="PTHR10704">
    <property type="entry name" value="CARBOHYDRATE SULFOTRANSFERASE"/>
    <property type="match status" value="1"/>
</dbReference>
<gene>
    <name evidence="3" type="primary">LOC110984379</name>
</gene>
<dbReference type="GO" id="GO:0006790">
    <property type="term" value="P:sulfur compound metabolic process"/>
    <property type="evidence" value="ECO:0007669"/>
    <property type="project" value="TreeGrafter"/>
</dbReference>
<dbReference type="RefSeq" id="XP_022100215.1">
    <property type="nucleotide sequence ID" value="XM_022244523.1"/>
</dbReference>
<dbReference type="SUPFAM" id="SSF52540">
    <property type="entry name" value="P-loop containing nucleoside triphosphate hydrolases"/>
    <property type="match status" value="1"/>
</dbReference>
<dbReference type="AlphaFoldDB" id="A0A8B7Z5Y9"/>
<dbReference type="InterPro" id="IPR000863">
    <property type="entry name" value="Sulfotransferase_dom"/>
</dbReference>
<proteinExistence type="predicted"/>
<keyword evidence="2" id="KW-1185">Reference proteome</keyword>